<evidence type="ECO:0000313" key="2">
    <source>
        <dbReference type="EMBL" id="RDV24334.1"/>
    </source>
</evidence>
<keyword evidence="3" id="KW-1185">Reference proteome</keyword>
<accession>A0A3D8M473</accession>
<feature type="signal peptide" evidence="1">
    <location>
        <begin position="1"/>
        <end position="29"/>
    </location>
</feature>
<gene>
    <name evidence="2" type="ORF">DXV75_14025</name>
</gene>
<dbReference type="InterPro" id="IPR022193">
    <property type="entry name" value="DUF3718"/>
</dbReference>
<dbReference type="EMBL" id="QRHA01000011">
    <property type="protein sequence ID" value="RDV24334.1"/>
    <property type="molecule type" value="Genomic_DNA"/>
</dbReference>
<dbReference type="OrthoDB" id="6387977at2"/>
<evidence type="ECO:0000256" key="1">
    <source>
        <dbReference type="SAM" id="SignalP"/>
    </source>
</evidence>
<protein>
    <submittedName>
        <fullName evidence="2">DUF3718 domain-containing protein</fullName>
    </submittedName>
</protein>
<proteinExistence type="predicted"/>
<dbReference type="RefSeq" id="WP_115594061.1">
    <property type="nucleotide sequence ID" value="NZ_QRHA01000011.1"/>
</dbReference>
<sequence length="111" mass="12095">MTNNLLRRTFGFCAASIAGAFLLTGAANATSYPAHLENDLIKICQAIKDNDVLDLKRAVKQSRLKYEALEKGLVCNGQDMMAFAVTHGSDRAGHFLAARLHKDSTTLTAKR</sequence>
<dbReference type="AlphaFoldDB" id="A0A3D8M473"/>
<dbReference type="Pfam" id="PF12514">
    <property type="entry name" value="DUF3718"/>
    <property type="match status" value="1"/>
</dbReference>
<evidence type="ECO:0000313" key="3">
    <source>
        <dbReference type="Proteomes" id="UP000256561"/>
    </source>
</evidence>
<feature type="chain" id="PRO_5017611632" evidence="1">
    <location>
        <begin position="30"/>
        <end position="111"/>
    </location>
</feature>
<organism evidence="2 3">
    <name type="scientific">Alteromonas aestuariivivens</name>
    <dbReference type="NCBI Taxonomy" id="1938339"/>
    <lineage>
        <taxon>Bacteria</taxon>
        <taxon>Pseudomonadati</taxon>
        <taxon>Pseudomonadota</taxon>
        <taxon>Gammaproteobacteria</taxon>
        <taxon>Alteromonadales</taxon>
        <taxon>Alteromonadaceae</taxon>
        <taxon>Alteromonas/Salinimonas group</taxon>
        <taxon>Alteromonas</taxon>
    </lineage>
</organism>
<comment type="caution">
    <text evidence="2">The sequence shown here is derived from an EMBL/GenBank/DDBJ whole genome shotgun (WGS) entry which is preliminary data.</text>
</comment>
<dbReference type="Proteomes" id="UP000256561">
    <property type="component" value="Unassembled WGS sequence"/>
</dbReference>
<name>A0A3D8M473_9ALTE</name>
<reference evidence="3" key="1">
    <citation type="submission" date="2018-08" db="EMBL/GenBank/DDBJ databases">
        <authorList>
            <person name="Zhang J."/>
            <person name="Du Z.-J."/>
        </authorList>
    </citation>
    <scope>NUCLEOTIDE SEQUENCE [LARGE SCALE GENOMIC DNA]</scope>
    <source>
        <strain evidence="3">KCTC 52655</strain>
    </source>
</reference>
<keyword evidence="1" id="KW-0732">Signal</keyword>